<sequence>MLSALDRNGRSCSLIHNTKEEIRQLKQNENYYCPVCKEKVLVRAGKKVIPHFSHFAKTNCLANANGGEGAYHESGKLQLYHWLCRLGFHVKLEPYIEQISQRPDLLFEFHGKIMALEYQCATIPLEEMEKRTSAFKSIGIYPFWILGGNHFNRMSTNTIRLNTFQQSFIHSFPHDLRMFFFCADSGHFLVCKNMIPKGKKSFFTSIHSSKLPNLTFPQLFGPIPLNRRTFYTHWANYVKKVRTTPVRHPTKAELAWRNELYRKGMHPSLLPSICYLPTPHQILSSDPPWFWQSRILLRSLLDAPLHSRISLRLPLKQFSFPLIESDQDPWTAYMDRLVDLGLIEMTNSLQYRKIRHIKLPATVDEALSQDRQTFHQLSQAKGRFSFEKNS</sequence>
<evidence type="ECO:0000313" key="5">
    <source>
        <dbReference type="Proteomes" id="UP001596990"/>
    </source>
</evidence>
<gene>
    <name evidence="4" type="ORF">ACFQ2J_01540</name>
</gene>
<dbReference type="InterPro" id="IPR057253">
    <property type="entry name" value="CoiA-like_N"/>
</dbReference>
<organism evidence="4 5">
    <name type="scientific">Thalassobacillus hwangdonensis</name>
    <dbReference type="NCBI Taxonomy" id="546108"/>
    <lineage>
        <taxon>Bacteria</taxon>
        <taxon>Bacillati</taxon>
        <taxon>Bacillota</taxon>
        <taxon>Bacilli</taxon>
        <taxon>Bacillales</taxon>
        <taxon>Bacillaceae</taxon>
        <taxon>Thalassobacillus</taxon>
    </lineage>
</organism>
<accession>A0ABW3KYB2</accession>
<dbReference type="Proteomes" id="UP001596990">
    <property type="component" value="Unassembled WGS sequence"/>
</dbReference>
<dbReference type="RefSeq" id="WP_386055942.1">
    <property type="nucleotide sequence ID" value="NZ_JBHTKL010000001.1"/>
</dbReference>
<reference evidence="5" key="1">
    <citation type="journal article" date="2019" name="Int. J. Syst. Evol. Microbiol.">
        <title>The Global Catalogue of Microorganisms (GCM) 10K type strain sequencing project: providing services to taxonomists for standard genome sequencing and annotation.</title>
        <authorList>
            <consortium name="The Broad Institute Genomics Platform"/>
            <consortium name="The Broad Institute Genome Sequencing Center for Infectious Disease"/>
            <person name="Wu L."/>
            <person name="Ma J."/>
        </authorList>
    </citation>
    <scope>NUCLEOTIDE SEQUENCE [LARGE SCALE GENOMIC DNA]</scope>
    <source>
        <strain evidence="5">CCUG 56607</strain>
    </source>
</reference>
<comment type="caution">
    <text evidence="4">The sequence shown here is derived from an EMBL/GenBank/DDBJ whole genome shotgun (WGS) entry which is preliminary data.</text>
</comment>
<evidence type="ECO:0000259" key="1">
    <source>
        <dbReference type="Pfam" id="PF06054"/>
    </source>
</evidence>
<proteinExistence type="predicted"/>
<feature type="domain" description="Competence protein CoiA-like N-terminal" evidence="2">
    <location>
        <begin position="16"/>
        <end position="62"/>
    </location>
</feature>
<dbReference type="PIRSF" id="PIRSF007487">
    <property type="entry name" value="Competence-induced_CoiA_bac"/>
    <property type="match status" value="1"/>
</dbReference>
<dbReference type="Pfam" id="PF06054">
    <property type="entry name" value="CoiA_nuc"/>
    <property type="match status" value="1"/>
</dbReference>
<dbReference type="Pfam" id="PF25164">
    <property type="entry name" value="CoiA_N"/>
    <property type="match status" value="1"/>
</dbReference>
<dbReference type="InterPro" id="IPR057252">
    <property type="entry name" value="CoiA_C"/>
</dbReference>
<evidence type="ECO:0000313" key="4">
    <source>
        <dbReference type="EMBL" id="MFD1017868.1"/>
    </source>
</evidence>
<feature type="domain" description="Competence protein CoiA nuclease-like" evidence="1">
    <location>
        <begin position="68"/>
        <end position="221"/>
    </location>
</feature>
<dbReference type="InterPro" id="IPR010330">
    <property type="entry name" value="CoiA_nuc"/>
</dbReference>
<dbReference type="InterPro" id="IPR021176">
    <property type="entry name" value="Competence-induced_CoiA"/>
</dbReference>
<dbReference type="Pfam" id="PF25166">
    <property type="entry name" value="CoiA_C"/>
    <property type="match status" value="1"/>
</dbReference>
<name>A0ABW3KYB2_9BACI</name>
<evidence type="ECO:0000259" key="2">
    <source>
        <dbReference type="Pfam" id="PF25164"/>
    </source>
</evidence>
<evidence type="ECO:0000259" key="3">
    <source>
        <dbReference type="Pfam" id="PF25166"/>
    </source>
</evidence>
<dbReference type="EMBL" id="JBHTKL010000001">
    <property type="protein sequence ID" value="MFD1017868.1"/>
    <property type="molecule type" value="Genomic_DNA"/>
</dbReference>
<feature type="domain" description="Competence protein CoiA C-terminal" evidence="3">
    <location>
        <begin position="233"/>
        <end position="367"/>
    </location>
</feature>
<keyword evidence="5" id="KW-1185">Reference proteome</keyword>
<protein>
    <submittedName>
        <fullName evidence="4">Competence protein CoiA</fullName>
    </submittedName>
</protein>